<keyword evidence="3" id="KW-1185">Reference proteome</keyword>
<feature type="domain" description="Ubiquitin-like" evidence="1">
    <location>
        <begin position="20"/>
        <end position="96"/>
    </location>
</feature>
<sequence length="272" mass="31079">MFKEYETSYSPVVDSDGSTTYINITGLTGESMQIPYTLKLTVIDLKNRIHHELGIETSKQKLLYEDKEIENNSTTGRIATLGDYNVKPNTTICLVVCLYSIPEDFNHVVFDLYWGYPRSGKDYLDASCLMFSGTTFYRACDYYYVRPHPSVRHSGDRMDDFRKQGHHTIDVFLQNIPADITHLFFTLSAWSCPNISKYRNPSLIFFEASKPNKSLCETSFKHANNSQAVVMCSVSRKDGNWKIFQSGKRSSGNAHKYGPLKETIRHLILSGF</sequence>
<dbReference type="PROSITE" id="PS50053">
    <property type="entry name" value="UBIQUITIN_2"/>
    <property type="match status" value="1"/>
</dbReference>
<dbReference type="OrthoDB" id="408003at2759"/>
<dbReference type="AlphaFoldDB" id="A0A6J8B1A6"/>
<dbReference type="CDD" id="cd06974">
    <property type="entry name" value="TerD_like"/>
    <property type="match status" value="1"/>
</dbReference>
<evidence type="ECO:0000313" key="2">
    <source>
        <dbReference type="EMBL" id="CAC5377137.1"/>
    </source>
</evidence>
<protein>
    <recommendedName>
        <fullName evidence="1">Ubiquitin-like domain-containing protein</fullName>
    </recommendedName>
</protein>
<organism evidence="2 3">
    <name type="scientific">Mytilus coruscus</name>
    <name type="common">Sea mussel</name>
    <dbReference type="NCBI Taxonomy" id="42192"/>
    <lineage>
        <taxon>Eukaryota</taxon>
        <taxon>Metazoa</taxon>
        <taxon>Spiralia</taxon>
        <taxon>Lophotrochozoa</taxon>
        <taxon>Mollusca</taxon>
        <taxon>Bivalvia</taxon>
        <taxon>Autobranchia</taxon>
        <taxon>Pteriomorphia</taxon>
        <taxon>Mytilida</taxon>
        <taxon>Mytiloidea</taxon>
        <taxon>Mytilidae</taxon>
        <taxon>Mytilinae</taxon>
        <taxon>Mytilus</taxon>
    </lineage>
</organism>
<dbReference type="Gene3D" id="3.10.20.90">
    <property type="entry name" value="Phosphatidylinositol 3-kinase Catalytic Subunit, Chain A, domain 1"/>
    <property type="match status" value="1"/>
</dbReference>
<dbReference type="Pfam" id="PF00240">
    <property type="entry name" value="ubiquitin"/>
    <property type="match status" value="1"/>
</dbReference>
<dbReference type="PANTHER" id="PTHR32097:SF17">
    <property type="entry name" value="CAMP-BINDING PROTEIN 1-RELATED"/>
    <property type="match status" value="1"/>
</dbReference>
<dbReference type="SUPFAM" id="SSF54236">
    <property type="entry name" value="Ubiquitin-like"/>
    <property type="match status" value="1"/>
</dbReference>
<dbReference type="Proteomes" id="UP000507470">
    <property type="component" value="Unassembled WGS sequence"/>
</dbReference>
<accession>A0A6J8B1A6</accession>
<dbReference type="EMBL" id="CACVKT020002264">
    <property type="protein sequence ID" value="CAC5377137.1"/>
    <property type="molecule type" value="Genomic_DNA"/>
</dbReference>
<dbReference type="Pfam" id="PF02342">
    <property type="entry name" value="TerD"/>
    <property type="match status" value="1"/>
</dbReference>
<dbReference type="InterPro" id="IPR000626">
    <property type="entry name" value="Ubiquitin-like_dom"/>
</dbReference>
<dbReference type="PANTHER" id="PTHR32097">
    <property type="entry name" value="CAMP-BINDING PROTEIN 1-RELATED"/>
    <property type="match status" value="1"/>
</dbReference>
<dbReference type="SMART" id="SM00213">
    <property type="entry name" value="UBQ"/>
    <property type="match status" value="1"/>
</dbReference>
<dbReference type="InterPro" id="IPR003325">
    <property type="entry name" value="TerD"/>
</dbReference>
<proteinExistence type="predicted"/>
<dbReference type="InterPro" id="IPR029071">
    <property type="entry name" value="Ubiquitin-like_domsf"/>
</dbReference>
<dbReference type="InterPro" id="IPR051324">
    <property type="entry name" value="Stress/Tellurium_Resist"/>
</dbReference>
<reference evidence="2 3" key="1">
    <citation type="submission" date="2020-06" db="EMBL/GenBank/DDBJ databases">
        <authorList>
            <person name="Li R."/>
            <person name="Bekaert M."/>
        </authorList>
    </citation>
    <scope>NUCLEOTIDE SEQUENCE [LARGE SCALE GENOMIC DNA]</scope>
    <source>
        <strain evidence="3">wild</strain>
    </source>
</reference>
<dbReference type="CDD" id="cd17039">
    <property type="entry name" value="Ubl_ubiquitin_like"/>
    <property type="match status" value="1"/>
</dbReference>
<evidence type="ECO:0000313" key="3">
    <source>
        <dbReference type="Proteomes" id="UP000507470"/>
    </source>
</evidence>
<dbReference type="Gene3D" id="2.60.60.30">
    <property type="entry name" value="sav2460 like domains"/>
    <property type="match status" value="1"/>
</dbReference>
<gene>
    <name evidence="2" type="ORF">MCOR_13511</name>
</gene>
<name>A0A6J8B1A6_MYTCO</name>
<evidence type="ECO:0000259" key="1">
    <source>
        <dbReference type="PROSITE" id="PS50053"/>
    </source>
</evidence>